<dbReference type="InterPro" id="IPR012657">
    <property type="entry name" value="23S_rRNA-intervening_sequence"/>
</dbReference>
<organism evidence="1 2">
    <name type="scientific">Candidatus Amesbacteria bacterium GW2011_GWA2_47_11</name>
    <dbReference type="NCBI Taxonomy" id="1618357"/>
    <lineage>
        <taxon>Bacteria</taxon>
        <taxon>Candidatus Amesiibacteriota</taxon>
    </lineage>
</organism>
<dbReference type="PANTHER" id="PTHR38471">
    <property type="entry name" value="FOUR HELIX BUNDLE PROTEIN"/>
    <property type="match status" value="1"/>
</dbReference>
<protein>
    <recommendedName>
        <fullName evidence="3">Four helix bundle protein</fullName>
    </recommendedName>
</protein>
<dbReference type="EMBL" id="LCNM01000007">
    <property type="protein sequence ID" value="KKU56492.1"/>
    <property type="molecule type" value="Genomic_DNA"/>
</dbReference>
<reference evidence="1 2" key="1">
    <citation type="journal article" date="2015" name="Nature">
        <title>rRNA introns, odd ribosomes, and small enigmatic genomes across a large radiation of phyla.</title>
        <authorList>
            <person name="Brown C.T."/>
            <person name="Hug L.A."/>
            <person name="Thomas B.C."/>
            <person name="Sharon I."/>
            <person name="Castelle C.J."/>
            <person name="Singh A."/>
            <person name="Wilkins M.J."/>
            <person name="Williams K.H."/>
            <person name="Banfield J.F."/>
        </authorList>
    </citation>
    <scope>NUCLEOTIDE SEQUENCE [LARGE SCALE GENOMIC DNA]</scope>
</reference>
<sequence>MNKKVFTNQLLRSTTSIGANFEEATESQTGKDVIYKLSVVKKEAKENLYWLDLISEAFPVLKVNCATLLQENVELIRIFASIISKKKANLNY</sequence>
<comment type="caution">
    <text evidence="1">The sequence shown here is derived from an EMBL/GenBank/DDBJ whole genome shotgun (WGS) entry which is preliminary data.</text>
</comment>
<dbReference type="Proteomes" id="UP000034607">
    <property type="component" value="Unassembled WGS sequence"/>
</dbReference>
<dbReference type="NCBIfam" id="TIGR02436">
    <property type="entry name" value="four helix bundle protein"/>
    <property type="match status" value="1"/>
</dbReference>
<dbReference type="AlphaFoldDB" id="A0A0G1RHE5"/>
<gene>
    <name evidence="1" type="ORF">UX78_C0007G0018</name>
</gene>
<dbReference type="SUPFAM" id="SSF158446">
    <property type="entry name" value="IVS-encoded protein-like"/>
    <property type="match status" value="1"/>
</dbReference>
<name>A0A0G1RHE5_9BACT</name>
<evidence type="ECO:0000313" key="1">
    <source>
        <dbReference type="EMBL" id="KKU56492.1"/>
    </source>
</evidence>
<accession>A0A0G1RHE5</accession>
<dbReference type="Gene3D" id="1.20.1440.60">
    <property type="entry name" value="23S rRNA-intervening sequence"/>
    <property type="match status" value="1"/>
</dbReference>
<dbReference type="InterPro" id="IPR036583">
    <property type="entry name" value="23S_rRNA_IVS_sf"/>
</dbReference>
<dbReference type="Pfam" id="PF05635">
    <property type="entry name" value="23S_rRNA_IVP"/>
    <property type="match status" value="1"/>
</dbReference>
<dbReference type="PANTHER" id="PTHR38471:SF2">
    <property type="entry name" value="FOUR HELIX BUNDLE PROTEIN"/>
    <property type="match status" value="1"/>
</dbReference>
<evidence type="ECO:0008006" key="3">
    <source>
        <dbReference type="Google" id="ProtNLM"/>
    </source>
</evidence>
<evidence type="ECO:0000313" key="2">
    <source>
        <dbReference type="Proteomes" id="UP000034607"/>
    </source>
</evidence>
<proteinExistence type="predicted"/>